<dbReference type="PANTHER" id="PTHR44757">
    <property type="entry name" value="DIGUANYLATE CYCLASE DGCP"/>
    <property type="match status" value="1"/>
</dbReference>
<dbReference type="PROSITE" id="PS50887">
    <property type="entry name" value="GGDEF"/>
    <property type="match status" value="1"/>
</dbReference>
<dbReference type="InterPro" id="IPR052155">
    <property type="entry name" value="Biofilm_reg_signaling"/>
</dbReference>
<dbReference type="Gene3D" id="3.30.450.20">
    <property type="entry name" value="PAS domain"/>
    <property type="match status" value="2"/>
</dbReference>
<keyword evidence="7" id="KW-1185">Reference proteome</keyword>
<dbReference type="SMART" id="SM00086">
    <property type="entry name" value="PAC"/>
    <property type="match status" value="2"/>
</dbReference>
<keyword evidence="1" id="KW-1133">Transmembrane helix</keyword>
<evidence type="ECO:0000259" key="2">
    <source>
        <dbReference type="PROSITE" id="PS50112"/>
    </source>
</evidence>
<dbReference type="PROSITE" id="PS50883">
    <property type="entry name" value="EAL"/>
    <property type="match status" value="1"/>
</dbReference>
<dbReference type="InterPro" id="IPR001610">
    <property type="entry name" value="PAC"/>
</dbReference>
<keyword evidence="1" id="KW-0812">Transmembrane</keyword>
<reference evidence="6 7" key="1">
    <citation type="submission" date="2023-08" db="EMBL/GenBank/DDBJ databases">
        <title>Pseudoalteromonas haloplanktis LL1 genome.</title>
        <authorList>
            <person name="Wu S."/>
        </authorList>
    </citation>
    <scope>NUCLEOTIDE SEQUENCE [LARGE SCALE GENOMIC DNA]</scope>
    <source>
        <strain evidence="6 7">LL1</strain>
    </source>
</reference>
<dbReference type="CDD" id="cd00130">
    <property type="entry name" value="PAS"/>
    <property type="match status" value="2"/>
</dbReference>
<dbReference type="Pfam" id="PF00990">
    <property type="entry name" value="GGDEF"/>
    <property type="match status" value="1"/>
</dbReference>
<evidence type="ECO:0000259" key="5">
    <source>
        <dbReference type="PROSITE" id="PS50887"/>
    </source>
</evidence>
<dbReference type="InterPro" id="IPR000700">
    <property type="entry name" value="PAS-assoc_C"/>
</dbReference>
<protein>
    <submittedName>
        <fullName evidence="6">EAL domain-containing protein</fullName>
    </submittedName>
</protein>
<feature type="transmembrane region" description="Helical" evidence="1">
    <location>
        <begin position="178"/>
        <end position="200"/>
    </location>
</feature>
<dbReference type="EMBL" id="JAVIFY010000007">
    <property type="protein sequence ID" value="MDQ9092245.1"/>
    <property type="molecule type" value="Genomic_DNA"/>
</dbReference>
<feature type="domain" description="GGDEF" evidence="5">
    <location>
        <begin position="476"/>
        <end position="609"/>
    </location>
</feature>
<feature type="domain" description="EAL" evidence="4">
    <location>
        <begin position="618"/>
        <end position="871"/>
    </location>
</feature>
<evidence type="ECO:0000259" key="4">
    <source>
        <dbReference type="PROSITE" id="PS50883"/>
    </source>
</evidence>
<dbReference type="SMART" id="SM00091">
    <property type="entry name" value="PAS"/>
    <property type="match status" value="3"/>
</dbReference>
<gene>
    <name evidence="6" type="ORF">RC083_11670</name>
</gene>
<dbReference type="NCBIfam" id="TIGR00229">
    <property type="entry name" value="sensory_box"/>
    <property type="match status" value="2"/>
</dbReference>
<dbReference type="InterPro" id="IPR035965">
    <property type="entry name" value="PAS-like_dom_sf"/>
</dbReference>
<dbReference type="InterPro" id="IPR043128">
    <property type="entry name" value="Rev_trsase/Diguanyl_cyclase"/>
</dbReference>
<dbReference type="PIRSF" id="PIRSF005925">
    <property type="entry name" value="Dos"/>
    <property type="match status" value="1"/>
</dbReference>
<dbReference type="PANTHER" id="PTHR44757:SF2">
    <property type="entry name" value="BIOFILM ARCHITECTURE MAINTENANCE PROTEIN MBAA"/>
    <property type="match status" value="1"/>
</dbReference>
<keyword evidence="1" id="KW-0472">Membrane</keyword>
<dbReference type="Pfam" id="PF00563">
    <property type="entry name" value="EAL"/>
    <property type="match status" value="1"/>
</dbReference>
<dbReference type="CDD" id="cd01948">
    <property type="entry name" value="EAL"/>
    <property type="match status" value="1"/>
</dbReference>
<dbReference type="InterPro" id="IPR001633">
    <property type="entry name" value="EAL_dom"/>
</dbReference>
<dbReference type="InterPro" id="IPR029787">
    <property type="entry name" value="Nucleotide_cyclase"/>
</dbReference>
<dbReference type="SMART" id="SM00052">
    <property type="entry name" value="EAL"/>
    <property type="match status" value="1"/>
</dbReference>
<dbReference type="Pfam" id="PF13426">
    <property type="entry name" value="PAS_9"/>
    <property type="match status" value="2"/>
</dbReference>
<dbReference type="RefSeq" id="WP_309039107.1">
    <property type="nucleotide sequence ID" value="NZ_JAVIFY010000007.1"/>
</dbReference>
<feature type="domain" description="PAC" evidence="3">
    <location>
        <begin position="392"/>
        <end position="444"/>
    </location>
</feature>
<evidence type="ECO:0000256" key="1">
    <source>
        <dbReference type="SAM" id="Phobius"/>
    </source>
</evidence>
<dbReference type="InterPro" id="IPR000014">
    <property type="entry name" value="PAS"/>
</dbReference>
<accession>A0ABU1BCY9</accession>
<feature type="domain" description="PAS" evidence="2">
    <location>
        <begin position="319"/>
        <end position="365"/>
    </location>
</feature>
<dbReference type="SUPFAM" id="SSF55073">
    <property type="entry name" value="Nucleotide cyclase"/>
    <property type="match status" value="1"/>
</dbReference>
<dbReference type="Gene3D" id="3.30.70.270">
    <property type="match status" value="1"/>
</dbReference>
<dbReference type="InterPro" id="IPR012226">
    <property type="entry name" value="Diguanyl_cyclase/Pdiesterase"/>
</dbReference>
<name>A0ABU1BCY9_PSEHA</name>
<evidence type="ECO:0000313" key="6">
    <source>
        <dbReference type="EMBL" id="MDQ9092245.1"/>
    </source>
</evidence>
<dbReference type="PROSITE" id="PS50112">
    <property type="entry name" value="PAS"/>
    <property type="match status" value="1"/>
</dbReference>
<dbReference type="NCBIfam" id="TIGR00254">
    <property type="entry name" value="GGDEF"/>
    <property type="match status" value="1"/>
</dbReference>
<dbReference type="SUPFAM" id="SSF55785">
    <property type="entry name" value="PYP-like sensor domain (PAS domain)"/>
    <property type="match status" value="3"/>
</dbReference>
<dbReference type="Gene3D" id="3.20.20.450">
    <property type="entry name" value="EAL domain"/>
    <property type="match status" value="1"/>
</dbReference>
<evidence type="ECO:0000259" key="3">
    <source>
        <dbReference type="PROSITE" id="PS50113"/>
    </source>
</evidence>
<organism evidence="6 7">
    <name type="scientific">Pseudoalteromonas haloplanktis</name>
    <name type="common">Alteromonas haloplanktis</name>
    <dbReference type="NCBI Taxonomy" id="228"/>
    <lineage>
        <taxon>Bacteria</taxon>
        <taxon>Pseudomonadati</taxon>
        <taxon>Pseudomonadota</taxon>
        <taxon>Gammaproteobacteria</taxon>
        <taxon>Alteromonadales</taxon>
        <taxon>Pseudoalteromonadaceae</taxon>
        <taxon>Pseudoalteromonas</taxon>
    </lineage>
</organism>
<sequence>MGGLIIKLFIKVIVAYFLITGAGHAIAKSSFDSVINVSLLNEHSAVMLVVEPQTGEIKYANQAAALFYGYSVAQLQTMRIQQINIFTEQQVAQERQAALNKGQNYFVFQHRLANGETRTVSVYSAPFRVENKDFLFSVVHDISSQRSLEAALWHYQENLEELVASQTKEIEEKSADQLILALISISLLMLLLAILTLLAARLRRAKKSAQKDSAMLKAIFNSIDDLLVFTDTDHVVITANTMAIQKLAAGESLQGKNIYSFTQCPKGIIGVDNECQFHGFEEDFWGEARVTAVNDKANIKIGEIHLIRDISQKLQTRQQQRLASTVFSATNEGILVSNRNNEIQAVNQAFTHITGYQEQDVIGKTPAILNSGRHKPAFFQALYQRLNEEGHWEGEVWNRRKDGSIYPSWLNISVVFDDDKEIEQYVALFNDISLRKENEQEMWLQTNFDNLTGLANRYHYNNKLDQEMIRASADNKRLAICFIDLDRFKSVNDTLGHNSGDLLLLEAAKRLKACMRSSDVVARLGGDEFALLLPGINTLADIERLAQKALQALNSSFKIGEQDVFLSGSMGITIFPDDAVERKILLRNADSAMYKAKEQGRNCFEFFTSGLHEQATARSKLENALHKALSNNEFTVYFQPIVSHDKKTVGCEALLRWHSAELGAVSPAQFIPVCEELGLIIPIGEWVLREACREASTWCNCFGEQFFVTVNMSSVQFIRQDIEALVKTVLRETQLSPKCLTLEITETLLADNSVNTLQQLQALRAIGVGLAIDDFGTGYSSLSYLKRFPLSKLKIDREFIKDLPDDLEDCAMVSAIISMASNLHLEVVAEGVETAAQRSFLTALNCDYIQGFLYSKPLPAASFDKYIREFIDGQHLNQH</sequence>
<dbReference type="InterPro" id="IPR000160">
    <property type="entry name" value="GGDEF_dom"/>
</dbReference>
<dbReference type="Proteomes" id="UP001226574">
    <property type="component" value="Unassembled WGS sequence"/>
</dbReference>
<dbReference type="InterPro" id="IPR035919">
    <property type="entry name" value="EAL_sf"/>
</dbReference>
<dbReference type="SUPFAM" id="SSF141868">
    <property type="entry name" value="EAL domain-like"/>
    <property type="match status" value="1"/>
</dbReference>
<comment type="caution">
    <text evidence="6">The sequence shown here is derived from an EMBL/GenBank/DDBJ whole genome shotgun (WGS) entry which is preliminary data.</text>
</comment>
<proteinExistence type="predicted"/>
<dbReference type="PROSITE" id="PS50113">
    <property type="entry name" value="PAC"/>
    <property type="match status" value="1"/>
</dbReference>
<dbReference type="SMART" id="SM00267">
    <property type="entry name" value="GGDEF"/>
    <property type="match status" value="1"/>
</dbReference>
<evidence type="ECO:0000313" key="7">
    <source>
        <dbReference type="Proteomes" id="UP001226574"/>
    </source>
</evidence>
<dbReference type="CDD" id="cd01949">
    <property type="entry name" value="GGDEF"/>
    <property type="match status" value="1"/>
</dbReference>